<evidence type="ECO:0000313" key="2">
    <source>
        <dbReference type="EMBL" id="MBP1296383.1"/>
    </source>
</evidence>
<gene>
    <name evidence="2" type="ORF">JOH49_006136</name>
</gene>
<dbReference type="Proteomes" id="UP000673383">
    <property type="component" value="Unassembled WGS sequence"/>
</dbReference>
<evidence type="ECO:0000313" key="3">
    <source>
        <dbReference type="Proteomes" id="UP000673383"/>
    </source>
</evidence>
<name>A0A8I1YAK0_BRAEL</name>
<feature type="compositionally biased region" description="Basic residues" evidence="1">
    <location>
        <begin position="1"/>
        <end position="10"/>
    </location>
</feature>
<dbReference type="Gene3D" id="3.90.1680.10">
    <property type="entry name" value="SOS response associated peptidase-like"/>
    <property type="match status" value="1"/>
</dbReference>
<comment type="caution">
    <text evidence="2">The sequence shown here is derived from an EMBL/GenBank/DDBJ whole genome shotgun (WGS) entry which is preliminary data.</text>
</comment>
<dbReference type="SUPFAM" id="SSF143081">
    <property type="entry name" value="BB1717-like"/>
    <property type="match status" value="1"/>
</dbReference>
<dbReference type="InterPro" id="IPR036590">
    <property type="entry name" value="SRAP-like"/>
</dbReference>
<evidence type="ECO:0000256" key="1">
    <source>
        <dbReference type="SAM" id="MobiDB-lite"/>
    </source>
</evidence>
<feature type="region of interest" description="Disordered" evidence="1">
    <location>
        <begin position="1"/>
        <end position="36"/>
    </location>
</feature>
<sequence>MMLREGRRRRNGVDAASTQDRQAAGHQCTISSRDQLKREHRCLVPANSFAGYALEPNPQSRKKEVVWFAREQSRPLFLFGGIRTEFRRDRRSKSKPIHYGFLTTSPKTVARPIRGNAGDLDQRSGTYRMM</sequence>
<accession>A0A8I1YAK0</accession>
<proteinExistence type="predicted"/>
<dbReference type="RefSeq" id="WP_209944525.1">
    <property type="nucleotide sequence ID" value="NZ_JAFICZ010000001.1"/>
</dbReference>
<protein>
    <submittedName>
        <fullName evidence="2">Uncharacterized protein</fullName>
    </submittedName>
</protein>
<reference evidence="2" key="1">
    <citation type="submission" date="2021-02" db="EMBL/GenBank/DDBJ databases">
        <title>Genomic Encyclopedia of Type Strains, Phase IV (KMG-V): Genome sequencing to study the core and pangenomes of soil and plant-associated prokaryotes.</title>
        <authorList>
            <person name="Whitman W."/>
        </authorList>
    </citation>
    <scope>NUCLEOTIDE SEQUENCE</scope>
    <source>
        <strain evidence="2">USDA 406</strain>
    </source>
</reference>
<organism evidence="2 3">
    <name type="scientific">Bradyrhizobium elkanii</name>
    <dbReference type="NCBI Taxonomy" id="29448"/>
    <lineage>
        <taxon>Bacteria</taxon>
        <taxon>Pseudomonadati</taxon>
        <taxon>Pseudomonadota</taxon>
        <taxon>Alphaproteobacteria</taxon>
        <taxon>Hyphomicrobiales</taxon>
        <taxon>Nitrobacteraceae</taxon>
        <taxon>Bradyrhizobium</taxon>
    </lineage>
</organism>
<dbReference type="AlphaFoldDB" id="A0A8I1YAK0"/>
<dbReference type="EMBL" id="JAFICZ010000001">
    <property type="protein sequence ID" value="MBP1296383.1"/>
    <property type="molecule type" value="Genomic_DNA"/>
</dbReference>